<dbReference type="EMBL" id="CP065383">
    <property type="protein sequence ID" value="QPM68958.1"/>
    <property type="molecule type" value="Genomic_DNA"/>
</dbReference>
<keyword evidence="3" id="KW-1185">Reference proteome</keyword>
<keyword evidence="1" id="KW-0175">Coiled coil</keyword>
<dbReference type="RefSeq" id="WP_218111449.1">
    <property type="nucleotide sequence ID" value="NZ_CP065383.1"/>
</dbReference>
<dbReference type="Gene3D" id="1.20.5.2950">
    <property type="match status" value="1"/>
</dbReference>
<evidence type="ECO:0000313" key="2">
    <source>
        <dbReference type="EMBL" id="QPM68958.1"/>
    </source>
</evidence>
<dbReference type="AlphaFoldDB" id="A0A7T1AN35"/>
<protein>
    <submittedName>
        <fullName evidence="2">Uncharacterized protein</fullName>
    </submittedName>
</protein>
<evidence type="ECO:0000313" key="3">
    <source>
        <dbReference type="Proteomes" id="UP000594463"/>
    </source>
</evidence>
<name>A0A7T1AN35_ATRLM</name>
<sequence length="107" mass="12684">MIANDLDKIREIENLKEKELKEAQRQANQLLLENEKLIEQNHAQALMNAEKKAEENKNHLLKEAEDEVDKILKTYKEEAEVLQKEISQRIPQVVNYLLEKVWQEYGN</sequence>
<reference evidence="2 3" key="1">
    <citation type="journal article" date="2021" name="Nat. Commun.">
        <title>Isolation of a member of the candidate phylum Atribacteria reveals a unique cell membrane structure.</title>
        <authorList>
            <person name="Taiki K."/>
            <person name="Nobu M.K."/>
            <person name="Kusada H."/>
            <person name="Meng X.-Y."/>
            <person name="Hosoki N."/>
            <person name="Uematsu K."/>
            <person name="Yoshioka H."/>
            <person name="Kamagata Y."/>
            <person name="Tamaki H."/>
        </authorList>
    </citation>
    <scope>NUCLEOTIDE SEQUENCE [LARGE SCALE GENOMIC DNA]</scope>
    <source>
        <strain evidence="2 3">RT761</strain>
    </source>
</reference>
<organism evidence="2 3">
    <name type="scientific">Atribacter laminatus</name>
    <dbReference type="NCBI Taxonomy" id="2847778"/>
    <lineage>
        <taxon>Bacteria</taxon>
        <taxon>Pseudomonadati</taxon>
        <taxon>Atribacterota</taxon>
        <taxon>Atribacteria</taxon>
        <taxon>Atribacterales</taxon>
        <taxon>Atribacteraceae</taxon>
        <taxon>Atribacter</taxon>
    </lineage>
</organism>
<dbReference type="KEGG" id="alam:RT761_02185"/>
<feature type="coiled-coil region" evidence="1">
    <location>
        <begin position="6"/>
        <end position="85"/>
    </location>
</feature>
<accession>A0A7T1AN35</accession>
<evidence type="ECO:0000256" key="1">
    <source>
        <dbReference type="SAM" id="Coils"/>
    </source>
</evidence>
<proteinExistence type="predicted"/>
<dbReference type="Proteomes" id="UP000594463">
    <property type="component" value="Chromosome"/>
</dbReference>
<gene>
    <name evidence="2" type="ORF">RT761_02185</name>
</gene>